<dbReference type="UniPathway" id="UPA00059">
    <property type="reaction ID" value="UER00105"/>
</dbReference>
<evidence type="ECO:0000256" key="6">
    <source>
        <dbReference type="SAM" id="SignalP"/>
    </source>
</evidence>
<dbReference type="GO" id="GO:0046872">
    <property type="term" value="F:metal ion binding"/>
    <property type="evidence" value="ECO:0007669"/>
    <property type="project" value="UniProtKB-KW"/>
</dbReference>
<feature type="binding site" evidence="5">
    <location>
        <position position="133"/>
    </location>
    <ligand>
        <name>dimethylallyl diphosphate</name>
        <dbReference type="ChEBI" id="CHEBI:57623"/>
    </ligand>
</feature>
<feature type="binding site" evidence="5">
    <location>
        <position position="100"/>
    </location>
    <ligand>
        <name>(2E)-4-hydroxy-3-methylbut-2-enyl diphosphate</name>
        <dbReference type="ChEBI" id="CHEBI:128753"/>
    </ligand>
</feature>
<comment type="catalytic activity">
    <reaction evidence="5">
        <text>dimethylallyl diphosphate + 2 oxidized [2Fe-2S]-[ferredoxin] + H2O = (2E)-4-hydroxy-3-methylbut-2-enyl diphosphate + 2 reduced [2Fe-2S]-[ferredoxin] + 2 H(+)</text>
        <dbReference type="Rhea" id="RHEA:24825"/>
        <dbReference type="Rhea" id="RHEA-COMP:10000"/>
        <dbReference type="Rhea" id="RHEA-COMP:10001"/>
        <dbReference type="ChEBI" id="CHEBI:15377"/>
        <dbReference type="ChEBI" id="CHEBI:15378"/>
        <dbReference type="ChEBI" id="CHEBI:33737"/>
        <dbReference type="ChEBI" id="CHEBI:33738"/>
        <dbReference type="ChEBI" id="CHEBI:57623"/>
        <dbReference type="ChEBI" id="CHEBI:128753"/>
        <dbReference type="EC" id="1.17.7.4"/>
    </reaction>
</comment>
<dbReference type="NCBIfam" id="NF002190">
    <property type="entry name" value="PRK01045.1-4"/>
    <property type="match status" value="1"/>
</dbReference>
<comment type="caution">
    <text evidence="7">The sequence shown here is derived from an EMBL/GenBank/DDBJ whole genome shotgun (WGS) entry which is preliminary data.</text>
</comment>
<feature type="chain" id="PRO_5018233709" description="4-hydroxy-3-methylbut-2-enyl diphosphate reductase" evidence="6">
    <location>
        <begin position="21"/>
        <end position="373"/>
    </location>
</feature>
<reference evidence="7 8" key="1">
    <citation type="submission" date="2018-10" db="EMBL/GenBank/DDBJ databases">
        <authorList>
            <person name="Chen W.-M."/>
        </authorList>
    </citation>
    <scope>NUCLEOTIDE SEQUENCE [LARGE SCALE GENOMIC DNA]</scope>
    <source>
        <strain evidence="7 8">H-5</strain>
    </source>
</reference>
<dbReference type="AlphaFoldDB" id="A0A3N0V2F3"/>
<comment type="function">
    <text evidence="5">Catalyzes the conversion of 1-hydroxy-2-methyl-2-(E)-butenyl 4-diphosphate (HMBPP) into a mixture of isopentenyl diphosphate (IPP) and dimethylallyl diphosphate (DMAPP). Acts in the terminal step of the DOXP/MEP pathway for isoprenoid precursor biosynthesis.</text>
</comment>
<keyword evidence="4 5" id="KW-0411">Iron-sulfur</keyword>
<sequence>MRIICVARSGWCGVCWCSWSACCSCSPSPTGWAIEAAFNKILRDTAVTAIDLTTTDVNAIDIVLANPRGFCAGVDRAIIIVEQALEKFGAPIYVRHEVVHNKFVVEQLRSKGAVFIEELDEVPAGNTVVFSAHGVPQLVRADAEARGLRVFDATCPLVTKVHIEVSKMRTQGLEVVMIGHAGHPEVEGTMGQSEGGMYLVETVDDVLKLQVNDPAKLAYVTQTTLSIDDAAAVVSALQTRFPQIRSPRSDSICYATQNRQDAVKLMAGDCDLVIVVGSPNSSNSNRLREVAQHQGVESYMVDNATQLDPAWVVGRRRIGVSAGASAPEVLVQEVIAKLQSLGGAEVKELEGVVENVVFQLPRNLTSAVPTIKR</sequence>
<feature type="binding site" evidence="5">
    <location>
        <position position="133"/>
    </location>
    <ligand>
        <name>(2E)-4-hydroxy-3-methylbut-2-enyl diphosphate</name>
        <dbReference type="ChEBI" id="CHEBI:128753"/>
    </ligand>
</feature>
<feature type="binding site" evidence="5">
    <location>
        <position position="325"/>
    </location>
    <ligand>
        <name>dimethylallyl diphosphate</name>
        <dbReference type="ChEBI" id="CHEBI:57623"/>
    </ligand>
</feature>
<feature type="binding site" evidence="5">
    <location>
        <position position="282"/>
    </location>
    <ligand>
        <name>dimethylallyl diphosphate</name>
        <dbReference type="ChEBI" id="CHEBI:57623"/>
    </ligand>
</feature>
<dbReference type="GO" id="GO:0016114">
    <property type="term" value="P:terpenoid biosynthetic process"/>
    <property type="evidence" value="ECO:0007669"/>
    <property type="project" value="UniProtKB-UniRule"/>
</dbReference>
<evidence type="ECO:0000256" key="2">
    <source>
        <dbReference type="ARBA" id="ARBA00022723"/>
    </source>
</evidence>
<dbReference type="CDD" id="cd13944">
    <property type="entry name" value="lytB_ispH"/>
    <property type="match status" value="1"/>
</dbReference>
<feature type="binding site" evidence="5">
    <location>
        <position position="325"/>
    </location>
    <ligand>
        <name>(2E)-4-hydroxy-3-methylbut-2-enyl diphosphate</name>
        <dbReference type="ChEBI" id="CHEBI:128753"/>
    </ligand>
</feature>
<feature type="binding site" evidence="5">
    <location>
        <position position="281"/>
    </location>
    <ligand>
        <name>dimethylallyl diphosphate</name>
        <dbReference type="ChEBI" id="CHEBI:57623"/>
    </ligand>
</feature>
<evidence type="ECO:0000313" key="7">
    <source>
        <dbReference type="EMBL" id="ROH86986.1"/>
    </source>
</evidence>
<dbReference type="PANTHER" id="PTHR30426">
    <property type="entry name" value="4-HYDROXY-3-METHYLBUT-2-ENYL DIPHOSPHATE REDUCTASE"/>
    <property type="match status" value="1"/>
</dbReference>
<proteinExistence type="inferred from homology"/>
<keyword evidence="5" id="KW-0414">Isoprene biosynthesis</keyword>
<evidence type="ECO:0000256" key="5">
    <source>
        <dbReference type="HAMAP-Rule" id="MF_00191"/>
    </source>
</evidence>
<feature type="binding site" evidence="5">
    <location>
        <position position="325"/>
    </location>
    <ligand>
        <name>isopentenyl diphosphate</name>
        <dbReference type="ChEBI" id="CHEBI:128769"/>
    </ligand>
</feature>
<dbReference type="HAMAP" id="MF_00191">
    <property type="entry name" value="IspH"/>
    <property type="match status" value="1"/>
</dbReference>
<feature type="binding site" evidence="5">
    <location>
        <position position="155"/>
    </location>
    <ligand>
        <name>[4Fe-4S] cluster</name>
        <dbReference type="ChEBI" id="CHEBI:49883"/>
    </ligand>
</feature>
<feature type="binding site" evidence="5">
    <location>
        <position position="282"/>
    </location>
    <ligand>
        <name>(2E)-4-hydroxy-3-methylbut-2-enyl diphosphate</name>
        <dbReference type="ChEBI" id="CHEBI:128753"/>
    </ligand>
</feature>
<feature type="binding site" evidence="5">
    <location>
        <position position="71"/>
    </location>
    <ligand>
        <name>[4Fe-4S] cluster</name>
        <dbReference type="ChEBI" id="CHEBI:49883"/>
    </ligand>
</feature>
<feature type="binding site" evidence="5">
    <location>
        <position position="223"/>
    </location>
    <ligand>
        <name>(2E)-4-hydroxy-3-methylbut-2-enyl diphosphate</name>
        <dbReference type="ChEBI" id="CHEBI:128753"/>
    </ligand>
</feature>
<feature type="binding site" evidence="5">
    <location>
        <position position="100"/>
    </location>
    <ligand>
        <name>isopentenyl diphosphate</name>
        <dbReference type="ChEBI" id="CHEBI:128769"/>
    </ligand>
</feature>
<feature type="binding site" evidence="5">
    <location>
        <position position="183"/>
    </location>
    <ligand>
        <name>(2E)-4-hydroxy-3-methylbut-2-enyl diphosphate</name>
        <dbReference type="ChEBI" id="CHEBI:128753"/>
    </ligand>
</feature>
<dbReference type="EMBL" id="RJVP01000002">
    <property type="protein sequence ID" value="ROH86986.1"/>
    <property type="molecule type" value="Genomic_DNA"/>
</dbReference>
<feature type="binding site" evidence="5">
    <location>
        <position position="282"/>
    </location>
    <ligand>
        <name>isopentenyl diphosphate</name>
        <dbReference type="ChEBI" id="CHEBI:128769"/>
    </ligand>
</feature>
<feature type="binding site" evidence="5">
    <location>
        <position position="253"/>
    </location>
    <ligand>
        <name>[4Fe-4S] cluster</name>
        <dbReference type="ChEBI" id="CHEBI:49883"/>
    </ligand>
</feature>
<evidence type="ECO:0000256" key="4">
    <source>
        <dbReference type="ARBA" id="ARBA00023014"/>
    </source>
</evidence>
<feature type="binding site" evidence="5">
    <location>
        <position position="133"/>
    </location>
    <ligand>
        <name>isopentenyl diphosphate</name>
        <dbReference type="ChEBI" id="CHEBI:128769"/>
    </ligand>
</feature>
<feature type="signal peptide" evidence="6">
    <location>
        <begin position="1"/>
        <end position="20"/>
    </location>
</feature>
<dbReference type="EC" id="1.17.7.4" evidence="5"/>
<dbReference type="GO" id="GO:0019288">
    <property type="term" value="P:isopentenyl diphosphate biosynthetic process, methylerythritol 4-phosphate pathway"/>
    <property type="evidence" value="ECO:0007669"/>
    <property type="project" value="UniProtKB-UniRule"/>
</dbReference>
<feature type="binding site" evidence="5">
    <location>
        <position position="283"/>
    </location>
    <ligand>
        <name>(2E)-4-hydroxy-3-methylbut-2-enyl diphosphate</name>
        <dbReference type="ChEBI" id="CHEBI:128753"/>
    </ligand>
</feature>
<keyword evidence="6" id="KW-0732">Signal</keyword>
<dbReference type="Gene3D" id="3.40.50.11270">
    <property type="match status" value="1"/>
</dbReference>
<evidence type="ECO:0000256" key="3">
    <source>
        <dbReference type="ARBA" id="ARBA00023004"/>
    </source>
</evidence>
<evidence type="ECO:0000313" key="8">
    <source>
        <dbReference type="Proteomes" id="UP000275137"/>
    </source>
</evidence>
<keyword evidence="2 5" id="KW-0479">Metal-binding</keyword>
<dbReference type="GO" id="GO:0050992">
    <property type="term" value="P:dimethylallyl diphosphate biosynthetic process"/>
    <property type="evidence" value="ECO:0007669"/>
    <property type="project" value="UniProtKB-UniRule"/>
</dbReference>
<feature type="binding site" evidence="5">
    <location>
        <position position="283"/>
    </location>
    <ligand>
        <name>isopentenyl diphosphate</name>
        <dbReference type="ChEBI" id="CHEBI:128769"/>
    </ligand>
</feature>
<organism evidence="7 8">
    <name type="scientific">Pseudomethylobacillus aquaticus</name>
    <dbReference type="NCBI Taxonomy" id="2676064"/>
    <lineage>
        <taxon>Bacteria</taxon>
        <taxon>Pseudomonadati</taxon>
        <taxon>Pseudomonadota</taxon>
        <taxon>Betaproteobacteria</taxon>
        <taxon>Nitrosomonadales</taxon>
        <taxon>Methylophilaceae</taxon>
        <taxon>Pseudomethylobacillus</taxon>
    </lineage>
</organism>
<keyword evidence="5 7" id="KW-0560">Oxidoreductase</keyword>
<keyword evidence="3 5" id="KW-0408">Iron</keyword>
<feature type="binding site" evidence="5">
    <location>
        <position position="183"/>
    </location>
    <ligand>
        <name>dimethylallyl diphosphate</name>
        <dbReference type="ChEBI" id="CHEBI:57623"/>
    </ligand>
</feature>
<accession>A0A3N0V2F3</accession>
<feature type="binding site" evidence="5">
    <location>
        <position position="183"/>
    </location>
    <ligand>
        <name>isopentenyl diphosphate</name>
        <dbReference type="ChEBI" id="CHEBI:128769"/>
    </ligand>
</feature>
<dbReference type="NCBIfam" id="NF002188">
    <property type="entry name" value="PRK01045.1-2"/>
    <property type="match status" value="1"/>
</dbReference>
<feature type="binding site" evidence="5">
    <location>
        <position position="281"/>
    </location>
    <ligand>
        <name>(2E)-4-hydroxy-3-methylbut-2-enyl diphosphate</name>
        <dbReference type="ChEBI" id="CHEBI:128753"/>
    </ligand>
</feature>
<name>A0A3N0V2F3_9PROT</name>
<feature type="binding site" evidence="5">
    <location>
        <position position="100"/>
    </location>
    <ligand>
        <name>dimethylallyl diphosphate</name>
        <dbReference type="ChEBI" id="CHEBI:57623"/>
    </ligand>
</feature>
<feature type="active site" description="Proton donor" evidence="5">
    <location>
        <position position="185"/>
    </location>
</feature>
<evidence type="ECO:0000256" key="1">
    <source>
        <dbReference type="ARBA" id="ARBA00022485"/>
    </source>
</evidence>
<dbReference type="GO" id="GO:0051745">
    <property type="term" value="F:4-hydroxy-3-methylbut-2-enyl diphosphate reductase activity"/>
    <property type="evidence" value="ECO:0007669"/>
    <property type="project" value="UniProtKB-UniRule"/>
</dbReference>
<dbReference type="PANTHER" id="PTHR30426:SF0">
    <property type="entry name" value="4-HYDROXY-3-METHYLBUT-2-ENYL DIPHOSPHATE REDUCTASE"/>
    <property type="match status" value="1"/>
</dbReference>
<dbReference type="InterPro" id="IPR003451">
    <property type="entry name" value="LytB/IspH"/>
</dbReference>
<dbReference type="PROSITE" id="PS51257">
    <property type="entry name" value="PROKAR_LIPOPROTEIN"/>
    <property type="match status" value="1"/>
</dbReference>
<dbReference type="NCBIfam" id="TIGR00216">
    <property type="entry name" value="ispH_lytB"/>
    <property type="match status" value="1"/>
</dbReference>
<gene>
    <name evidence="5" type="primary">ispH</name>
    <name evidence="7" type="ORF">ED236_04620</name>
</gene>
<feature type="binding site" evidence="5">
    <location>
        <position position="283"/>
    </location>
    <ligand>
        <name>dimethylallyl diphosphate</name>
        <dbReference type="ChEBI" id="CHEBI:57623"/>
    </ligand>
</feature>
<protein>
    <recommendedName>
        <fullName evidence="5">4-hydroxy-3-methylbut-2-enyl diphosphate reductase</fullName>
        <shortName evidence="5">HMBPP reductase</shortName>
        <ecNumber evidence="5">1.17.7.4</ecNumber>
    </recommendedName>
</protein>
<dbReference type="UniPathway" id="UPA00056">
    <property type="reaction ID" value="UER00097"/>
</dbReference>
<comment type="catalytic activity">
    <reaction evidence="5">
        <text>isopentenyl diphosphate + 2 oxidized [2Fe-2S]-[ferredoxin] + H2O = (2E)-4-hydroxy-3-methylbut-2-enyl diphosphate + 2 reduced [2Fe-2S]-[ferredoxin] + 2 H(+)</text>
        <dbReference type="Rhea" id="RHEA:24488"/>
        <dbReference type="Rhea" id="RHEA-COMP:10000"/>
        <dbReference type="Rhea" id="RHEA-COMP:10001"/>
        <dbReference type="ChEBI" id="CHEBI:15377"/>
        <dbReference type="ChEBI" id="CHEBI:15378"/>
        <dbReference type="ChEBI" id="CHEBI:33737"/>
        <dbReference type="ChEBI" id="CHEBI:33738"/>
        <dbReference type="ChEBI" id="CHEBI:128753"/>
        <dbReference type="ChEBI" id="CHEBI:128769"/>
        <dbReference type="EC" id="1.17.7.4"/>
    </reaction>
</comment>
<keyword evidence="8" id="KW-1185">Reference proteome</keyword>
<dbReference type="Proteomes" id="UP000275137">
    <property type="component" value="Unassembled WGS sequence"/>
</dbReference>
<feature type="binding site" evidence="5">
    <location>
        <position position="281"/>
    </location>
    <ligand>
        <name>isopentenyl diphosphate</name>
        <dbReference type="ChEBI" id="CHEBI:128769"/>
    </ligand>
</feature>
<comment type="similarity">
    <text evidence="5">Belongs to the IspH family.</text>
</comment>
<dbReference type="Gene3D" id="3.40.1010.20">
    <property type="entry name" value="4-hydroxy-3-methylbut-2-enyl diphosphate reductase, catalytic domain"/>
    <property type="match status" value="2"/>
</dbReference>
<dbReference type="Pfam" id="PF02401">
    <property type="entry name" value="LYTB"/>
    <property type="match status" value="1"/>
</dbReference>
<keyword evidence="1 5" id="KW-0004">4Fe-4S</keyword>
<dbReference type="GO" id="GO:0051539">
    <property type="term" value="F:4 iron, 4 sulfur cluster binding"/>
    <property type="evidence" value="ECO:0007669"/>
    <property type="project" value="UniProtKB-UniRule"/>
</dbReference>
<comment type="pathway">
    <text evidence="5">Isoprenoid biosynthesis; dimethylallyl diphosphate biosynthesis; dimethylallyl diphosphate from (2E)-4-hydroxy-3-methylbutenyl diphosphate: step 1/1.</text>
</comment>
<comment type="cofactor">
    <cofactor evidence="5">
        <name>[4Fe-4S] cluster</name>
        <dbReference type="ChEBI" id="CHEBI:49883"/>
    </cofactor>
    <text evidence="5">Binds 1 [4Fe-4S] cluster per subunit.</text>
</comment>
<comment type="pathway">
    <text evidence="5">Isoprenoid biosynthesis; isopentenyl diphosphate biosynthesis via DXP pathway; isopentenyl diphosphate from 1-deoxy-D-xylulose 5-phosphate: step 6/6.</text>
</comment>